<dbReference type="InterPro" id="IPR015424">
    <property type="entry name" value="PyrdxlP-dep_Trfase"/>
</dbReference>
<dbReference type="InterPro" id="IPR000192">
    <property type="entry name" value="Aminotrans_V_dom"/>
</dbReference>
<name>A0A382PBH7_9ZZZZ</name>
<dbReference type="Pfam" id="PF00266">
    <property type="entry name" value="Aminotran_5"/>
    <property type="match status" value="1"/>
</dbReference>
<feature type="non-terminal residue" evidence="2">
    <location>
        <position position="1"/>
    </location>
</feature>
<dbReference type="Gene3D" id="3.90.1150.10">
    <property type="entry name" value="Aspartate Aminotransferase, domain 1"/>
    <property type="match status" value="1"/>
</dbReference>
<dbReference type="PANTHER" id="PTHR43586:SF21">
    <property type="entry name" value="PYRIDOXAL PHOSPHATE (PLP)-DEPENDENT ASPARTATE AMINOTRANSFERASE SUPERFAMILY"/>
    <property type="match status" value="1"/>
</dbReference>
<dbReference type="PANTHER" id="PTHR43586">
    <property type="entry name" value="CYSTEINE DESULFURASE"/>
    <property type="match status" value="1"/>
</dbReference>
<dbReference type="InterPro" id="IPR015421">
    <property type="entry name" value="PyrdxlP-dep_Trfase_major"/>
</dbReference>
<sequence length="278" mass="30764">AQDVGATVCEVNLHTADCSLDIDHLHEQINDRTKLIAVCAASNFSGSVTPVKKIGRLAHEAGALVFIDAVHYAPHRLIDVTEWDCDFLACSAYKFFGPHVGILFGKRQLLENLTPYKLRPAPDDLPGRWMTGTQNHEGIMGAKAAVEYLASLSPKATNRREALRQTMAAIDVYESKLMAHLLFSLKKIPSYTLYGITDPARQAERVPTLSFTHTSLSPLELTRLLDESGIFAWHGNYYAQPVTESLGLEPEGAVRIGLLHYNTREEVDRLIGVLQELA</sequence>
<dbReference type="InterPro" id="IPR015422">
    <property type="entry name" value="PyrdxlP-dep_Trfase_small"/>
</dbReference>
<evidence type="ECO:0000313" key="2">
    <source>
        <dbReference type="EMBL" id="SVC70197.1"/>
    </source>
</evidence>
<dbReference type="SUPFAM" id="SSF53383">
    <property type="entry name" value="PLP-dependent transferases"/>
    <property type="match status" value="1"/>
</dbReference>
<proteinExistence type="predicted"/>
<dbReference type="AlphaFoldDB" id="A0A382PBH7"/>
<organism evidence="2">
    <name type="scientific">marine metagenome</name>
    <dbReference type="NCBI Taxonomy" id="408172"/>
    <lineage>
        <taxon>unclassified sequences</taxon>
        <taxon>metagenomes</taxon>
        <taxon>ecological metagenomes</taxon>
    </lineage>
</organism>
<evidence type="ECO:0000259" key="1">
    <source>
        <dbReference type="Pfam" id="PF00266"/>
    </source>
</evidence>
<reference evidence="2" key="1">
    <citation type="submission" date="2018-05" db="EMBL/GenBank/DDBJ databases">
        <authorList>
            <person name="Lanie J.A."/>
            <person name="Ng W.-L."/>
            <person name="Kazmierczak K.M."/>
            <person name="Andrzejewski T.M."/>
            <person name="Davidsen T.M."/>
            <person name="Wayne K.J."/>
            <person name="Tettelin H."/>
            <person name="Glass J.I."/>
            <person name="Rusch D."/>
            <person name="Podicherti R."/>
            <person name="Tsui H.-C.T."/>
            <person name="Winkler M.E."/>
        </authorList>
    </citation>
    <scope>NUCLEOTIDE SEQUENCE</scope>
</reference>
<dbReference type="EMBL" id="UINC01105906">
    <property type="protein sequence ID" value="SVC70197.1"/>
    <property type="molecule type" value="Genomic_DNA"/>
</dbReference>
<gene>
    <name evidence="2" type="ORF">METZ01_LOCUS323051</name>
</gene>
<dbReference type="Gene3D" id="3.40.640.10">
    <property type="entry name" value="Type I PLP-dependent aspartate aminotransferase-like (Major domain)"/>
    <property type="match status" value="1"/>
</dbReference>
<feature type="domain" description="Aminotransferase class V" evidence="1">
    <location>
        <begin position="3"/>
        <end position="270"/>
    </location>
</feature>
<accession>A0A382PBH7</accession>
<protein>
    <recommendedName>
        <fullName evidence="1">Aminotransferase class V domain-containing protein</fullName>
    </recommendedName>
</protein>